<evidence type="ECO:0008006" key="7">
    <source>
        <dbReference type="Google" id="ProtNLM"/>
    </source>
</evidence>
<protein>
    <recommendedName>
        <fullName evidence="7">Gamma-glutamyltranspeptidase</fullName>
    </recommendedName>
</protein>
<evidence type="ECO:0000256" key="4">
    <source>
        <dbReference type="ARBA" id="ARBA00023145"/>
    </source>
</evidence>
<keyword evidence="2" id="KW-0808">Transferase</keyword>
<evidence type="ECO:0000313" key="5">
    <source>
        <dbReference type="EMBL" id="GAA1509090.1"/>
    </source>
</evidence>
<name>A0ABP4KVX2_9ACTN</name>
<evidence type="ECO:0000256" key="1">
    <source>
        <dbReference type="ARBA" id="ARBA00009381"/>
    </source>
</evidence>
<dbReference type="SUPFAM" id="SSF56235">
    <property type="entry name" value="N-terminal nucleophile aminohydrolases (Ntn hydrolases)"/>
    <property type="match status" value="1"/>
</dbReference>
<dbReference type="PANTHER" id="PTHR43199:SF1">
    <property type="entry name" value="GLUTATHIONE HYDROLASE PROENZYME"/>
    <property type="match status" value="1"/>
</dbReference>
<sequence>MPAGVAAGHPATTEVGLRVLAAGGSAADAAVAAMLAGCAAESVLTGLAGGGFATYFDASTGEVTCLDFFCSVPGLGSTTPAAPMVPIKISFGGVPQRYEIGASSVGVPGIPAGAGEIHRRWGRLPWQRIVAPAQNLARSGVLLPGAHARTLVSLAPAMLPGLGAAVYAPDGRLLEGGELLHHPGLDTTFGILAEEGPAAFYTGRIGAAMVSEVAAGGGVLSPLDLSSYRVMQAPVSSASFGPCRVLARADLNETIRTIAALPPLFSPLDLASALLAYGSQRLGDTTNISVVDSAGNACVITMTLGIGAGVWLPGLGVHLNSMLGEGELIRPGTLPGERMASCMCPAVVLDPAGALVMAIGSAGATRIRTAIIQTLTNVLVHGDDMTTAIRRPRFHPVSVDGSRLVHLEPGCDPSHFTGFKVQHWDRLDHYFGGVSAVGLAGAAGDPRRGGVGRTL</sequence>
<comment type="similarity">
    <text evidence="1">Belongs to the gamma-glutamyltransferase family.</text>
</comment>
<dbReference type="Pfam" id="PF01019">
    <property type="entry name" value="G_glu_transpept"/>
    <property type="match status" value="2"/>
</dbReference>
<dbReference type="RefSeq" id="WP_344501870.1">
    <property type="nucleotide sequence ID" value="NZ_BAAAQD010000003.1"/>
</dbReference>
<organism evidence="5 6">
    <name type="scientific">Dactylosporangium maewongense</name>
    <dbReference type="NCBI Taxonomy" id="634393"/>
    <lineage>
        <taxon>Bacteria</taxon>
        <taxon>Bacillati</taxon>
        <taxon>Actinomycetota</taxon>
        <taxon>Actinomycetes</taxon>
        <taxon>Micromonosporales</taxon>
        <taxon>Micromonosporaceae</taxon>
        <taxon>Dactylosporangium</taxon>
    </lineage>
</organism>
<dbReference type="InterPro" id="IPR043137">
    <property type="entry name" value="GGT_ssub_C"/>
</dbReference>
<evidence type="ECO:0000256" key="3">
    <source>
        <dbReference type="ARBA" id="ARBA00022801"/>
    </source>
</evidence>
<comment type="caution">
    <text evidence="5">The sequence shown here is derived from an EMBL/GenBank/DDBJ whole genome shotgun (WGS) entry which is preliminary data.</text>
</comment>
<dbReference type="InterPro" id="IPR029055">
    <property type="entry name" value="Ntn_hydrolases_N"/>
</dbReference>
<evidence type="ECO:0000256" key="2">
    <source>
        <dbReference type="ARBA" id="ARBA00022679"/>
    </source>
</evidence>
<dbReference type="InterPro" id="IPR051792">
    <property type="entry name" value="GGT_bact"/>
</dbReference>
<proteinExistence type="inferred from homology"/>
<evidence type="ECO:0000313" key="6">
    <source>
        <dbReference type="Proteomes" id="UP001501470"/>
    </source>
</evidence>
<reference evidence="6" key="1">
    <citation type="journal article" date="2019" name="Int. J. Syst. Evol. Microbiol.">
        <title>The Global Catalogue of Microorganisms (GCM) 10K type strain sequencing project: providing services to taxonomists for standard genome sequencing and annotation.</title>
        <authorList>
            <consortium name="The Broad Institute Genomics Platform"/>
            <consortium name="The Broad Institute Genome Sequencing Center for Infectious Disease"/>
            <person name="Wu L."/>
            <person name="Ma J."/>
        </authorList>
    </citation>
    <scope>NUCLEOTIDE SEQUENCE [LARGE SCALE GENOMIC DNA]</scope>
    <source>
        <strain evidence="6">JCM 15933</strain>
    </source>
</reference>
<dbReference type="PRINTS" id="PR01210">
    <property type="entry name" value="GGTRANSPTASE"/>
</dbReference>
<gene>
    <name evidence="5" type="ORF">GCM10009827_024170</name>
</gene>
<keyword evidence="3" id="KW-0378">Hydrolase</keyword>
<dbReference type="EMBL" id="BAAAQD010000003">
    <property type="protein sequence ID" value="GAA1509090.1"/>
    <property type="molecule type" value="Genomic_DNA"/>
</dbReference>
<accession>A0ABP4KVX2</accession>
<keyword evidence="6" id="KW-1185">Reference proteome</keyword>
<dbReference type="Proteomes" id="UP001501470">
    <property type="component" value="Unassembled WGS sequence"/>
</dbReference>
<keyword evidence="4" id="KW-0865">Zymogen</keyword>
<dbReference type="Gene3D" id="3.60.20.40">
    <property type="match status" value="1"/>
</dbReference>
<dbReference type="PANTHER" id="PTHR43199">
    <property type="entry name" value="GLUTATHIONE HYDROLASE"/>
    <property type="match status" value="1"/>
</dbReference>